<name>D4MLQ1_9FIRM</name>
<proteinExistence type="predicted"/>
<gene>
    <name evidence="1" type="ORF">ES1_17560</name>
</gene>
<evidence type="ECO:0000313" key="2">
    <source>
        <dbReference type="Proteomes" id="UP000007050"/>
    </source>
</evidence>
<dbReference type="Proteomes" id="UP000007050">
    <property type="component" value="Chromosome"/>
</dbReference>
<accession>D4MLQ1</accession>
<evidence type="ECO:0000313" key="1">
    <source>
        <dbReference type="EMBL" id="CBL34684.1"/>
    </source>
</evidence>
<sequence length="221" mass="25832">MKPCKKSDLNKKWMSDRRDRRITIAPEYHLIVTEGTKTEPQYFEGLKEDINRLYRGRISIVIEGVGQGANTLNLLERAQKIVENDPDKYKHIWLVYDKDDFPKDDFDNTFFKCKSLSGNGNSVVYHALWSNECIEYWFLLHFMALDSALHRNEYYPKLTACLGSKYKKNRKDIYALLKPNIKRAIDNAKRIEANNEGRAPSQFTPGTAVYEIFEMLESYLS</sequence>
<reference evidence="1 2" key="2">
    <citation type="submission" date="2010-03" db="EMBL/GenBank/DDBJ databases">
        <authorList>
            <person name="Pajon A."/>
        </authorList>
    </citation>
    <scope>NUCLEOTIDE SEQUENCE [LARGE SCALE GENOMIC DNA]</scope>
    <source>
        <strain evidence="1 2">V10Sc8a</strain>
    </source>
</reference>
<dbReference type="Pfam" id="PF13707">
    <property type="entry name" value="RloB"/>
    <property type="match status" value="1"/>
</dbReference>
<reference evidence="1 2" key="1">
    <citation type="submission" date="2010-03" db="EMBL/GenBank/DDBJ databases">
        <title>The genome sequence of Eubacterium siraeum V10Sc8a.</title>
        <authorList>
            <consortium name="metaHIT consortium -- http://www.metahit.eu/"/>
            <person name="Pajon A."/>
            <person name="Turner K."/>
            <person name="Parkhill J."/>
            <person name="Duncan S."/>
            <person name="Flint H."/>
        </authorList>
    </citation>
    <scope>NUCLEOTIDE SEQUENCE [LARGE SCALE GENOMIC DNA]</scope>
    <source>
        <strain evidence="1 2">V10Sc8a</strain>
    </source>
</reference>
<organism evidence="1 2">
    <name type="scientific">[Eubacterium] siraeum V10Sc8a</name>
    <dbReference type="NCBI Taxonomy" id="717961"/>
    <lineage>
        <taxon>Bacteria</taxon>
        <taxon>Bacillati</taxon>
        <taxon>Bacillota</taxon>
        <taxon>Clostridia</taxon>
        <taxon>Eubacteriales</taxon>
        <taxon>Oscillospiraceae</taxon>
        <taxon>Oscillospiraceae incertae sedis</taxon>
    </lineage>
</organism>
<dbReference type="KEGG" id="esr:ES1_17560"/>
<dbReference type="EMBL" id="FP929059">
    <property type="protein sequence ID" value="CBL34684.1"/>
    <property type="molecule type" value="Genomic_DNA"/>
</dbReference>
<dbReference type="HOGENOM" id="CLU_090993_1_0_9"/>
<dbReference type="AlphaFoldDB" id="D4MLQ1"/>
<dbReference type="PATRIC" id="fig|717961.3.peg.1850"/>
<dbReference type="InterPro" id="IPR025591">
    <property type="entry name" value="RloB"/>
</dbReference>
<protein>
    <recommendedName>
        <fullName evidence="3">RloB-like protein</fullName>
    </recommendedName>
</protein>
<dbReference type="BioCyc" id="ESIR717961:G136L-1461-MONOMER"/>
<evidence type="ECO:0008006" key="3">
    <source>
        <dbReference type="Google" id="ProtNLM"/>
    </source>
</evidence>